<evidence type="ECO:0000313" key="3">
    <source>
        <dbReference type="Proteomes" id="UP000006253"/>
    </source>
</evidence>
<dbReference type="InterPro" id="IPR010281">
    <property type="entry name" value="DUF885"/>
</dbReference>
<gene>
    <name evidence="2" type="ORF">LEP1GSC081_0481</name>
</gene>
<dbReference type="PANTHER" id="PTHR33361:SF2">
    <property type="entry name" value="DUF885 DOMAIN-CONTAINING PROTEIN"/>
    <property type="match status" value="1"/>
</dbReference>
<dbReference type="Proteomes" id="UP000006253">
    <property type="component" value="Unassembled WGS sequence"/>
</dbReference>
<reference evidence="2 3" key="1">
    <citation type="submission" date="2012-10" db="EMBL/GenBank/DDBJ databases">
        <authorList>
            <person name="Harkins D.M."/>
            <person name="Durkin A.S."/>
            <person name="Brinkac L.M."/>
            <person name="Selengut J.D."/>
            <person name="Sanka R."/>
            <person name="DePew J."/>
            <person name="Purushe J."/>
            <person name="Peacock S.J."/>
            <person name="Thaipadungpanit J."/>
            <person name="Wuthiekanun V.W."/>
            <person name="Day N.P."/>
            <person name="Vinetz J.M."/>
            <person name="Sutton G.G."/>
            <person name="Nelson W.C."/>
            <person name="Fouts D.E."/>
        </authorList>
    </citation>
    <scope>NUCLEOTIDE SEQUENCE [LARGE SCALE GENOMIC DNA]</scope>
    <source>
        <strain evidence="2 3">H1</strain>
    </source>
</reference>
<comment type="caution">
    <text evidence="2">The sequence shown here is derived from an EMBL/GenBank/DDBJ whole genome shotgun (WGS) entry which is preliminary data.</text>
</comment>
<keyword evidence="1" id="KW-0812">Transmembrane</keyword>
<evidence type="ECO:0000313" key="2">
    <source>
        <dbReference type="EMBL" id="EKO17560.1"/>
    </source>
</evidence>
<dbReference type="Pfam" id="PF05960">
    <property type="entry name" value="DUF885"/>
    <property type="match status" value="1"/>
</dbReference>
<protein>
    <submittedName>
        <fullName evidence="2">PF05960 family protein</fullName>
    </submittedName>
</protein>
<dbReference type="EMBL" id="AHMY02000010">
    <property type="protein sequence ID" value="EKO17560.1"/>
    <property type="molecule type" value="Genomic_DNA"/>
</dbReference>
<accession>A0A0E2B8N4</accession>
<name>A0A0E2B8N4_9LEPT</name>
<dbReference type="PANTHER" id="PTHR33361">
    <property type="entry name" value="GLR0591 PROTEIN"/>
    <property type="match status" value="1"/>
</dbReference>
<organism evidence="2 3">
    <name type="scientific">Leptospira kirschneri str. H1</name>
    <dbReference type="NCBI Taxonomy" id="1049966"/>
    <lineage>
        <taxon>Bacteria</taxon>
        <taxon>Pseudomonadati</taxon>
        <taxon>Spirochaetota</taxon>
        <taxon>Spirochaetia</taxon>
        <taxon>Leptospirales</taxon>
        <taxon>Leptospiraceae</taxon>
        <taxon>Leptospira</taxon>
    </lineage>
</organism>
<feature type="transmembrane region" description="Helical" evidence="1">
    <location>
        <begin position="36"/>
        <end position="57"/>
    </location>
</feature>
<evidence type="ECO:0000256" key="1">
    <source>
        <dbReference type="SAM" id="Phobius"/>
    </source>
</evidence>
<keyword evidence="1" id="KW-0472">Membrane</keyword>
<dbReference type="AlphaFoldDB" id="A0A0E2B8N4"/>
<keyword evidence="1" id="KW-1133">Transmembrane helix</keyword>
<proteinExistence type="predicted"/>
<sequence length="633" mass="73599">MVFFDFIKVSKNRTFIFSDFANSVFTMSKFSVFKKILFGILILFSLTFTLILHTIFFKPITLGLFYEKIFWESILEDPEYLTSLGILNRFGIGSYQKKLTDISIEKQEQDLEKTKKNLEILLSYGKEDLSGQELLSFEILEWSLRLKISGERFLFHDYPANQLFGVQNQLPTFLATQHPVTSSQDVEDYIARLEAVPKKIDQLIEGILFRDKNGILPPDFILDRLISEVNGFVTVPAKENLLYTTFEKKIKKIDSVSLDFQNRSLERVKQSIESKVYPAYSKLLILFLEQKGRADSRAGVWKLPDGDLYYIHELKKHTTTELTPEEIHNIGLSEVSRIQNEMKIILKKIGKNKPIPIAMSELRKDSRFLFPDNEEGKLQALEEYKKILKHSEEKTKPLFFRMPKSRVEVERIPVFKEKTAPGAYYDEPALDGSRPGVFYANLRDTKEIPKFGMKTLTYHETIPGHHLQIAIMQELKNLPRFRNTITFTAYVEGWALYAEGLAKDYDFFQDPYSDLGRLQAELFRAVRLVVDTGLHYKRWSREQAISYMIQNTGMAPKDVTAEIERYIVYPGQACSYKLGMLKILELREKVKTRKKETFDIREFHSVVLDNGSLPLSILEKLIQDELLNNREKK</sequence>